<evidence type="ECO:0000313" key="2">
    <source>
        <dbReference type="Proteomes" id="UP001341281"/>
    </source>
</evidence>
<evidence type="ECO:0000313" key="1">
    <source>
        <dbReference type="EMBL" id="WVZ64934.1"/>
    </source>
</evidence>
<protein>
    <submittedName>
        <fullName evidence="1">Uncharacterized protein</fullName>
    </submittedName>
</protein>
<name>A0AAQ3T1G1_PASNO</name>
<gene>
    <name evidence="1" type="ORF">U9M48_014377</name>
</gene>
<organism evidence="1 2">
    <name type="scientific">Paspalum notatum var. saurae</name>
    <dbReference type="NCBI Taxonomy" id="547442"/>
    <lineage>
        <taxon>Eukaryota</taxon>
        <taxon>Viridiplantae</taxon>
        <taxon>Streptophyta</taxon>
        <taxon>Embryophyta</taxon>
        <taxon>Tracheophyta</taxon>
        <taxon>Spermatophyta</taxon>
        <taxon>Magnoliopsida</taxon>
        <taxon>Liliopsida</taxon>
        <taxon>Poales</taxon>
        <taxon>Poaceae</taxon>
        <taxon>PACMAD clade</taxon>
        <taxon>Panicoideae</taxon>
        <taxon>Andropogonodae</taxon>
        <taxon>Paspaleae</taxon>
        <taxon>Paspalinae</taxon>
        <taxon>Paspalum</taxon>
    </lineage>
</organism>
<proteinExistence type="predicted"/>
<dbReference type="AlphaFoldDB" id="A0AAQ3T1G1"/>
<dbReference type="Proteomes" id="UP001341281">
    <property type="component" value="Chromosome 03"/>
</dbReference>
<dbReference type="EMBL" id="CP144747">
    <property type="protein sequence ID" value="WVZ64934.1"/>
    <property type="molecule type" value="Genomic_DNA"/>
</dbReference>
<reference evidence="1 2" key="1">
    <citation type="submission" date="2024-02" db="EMBL/GenBank/DDBJ databases">
        <title>High-quality chromosome-scale genome assembly of Pensacola bahiagrass (Paspalum notatum Flugge var. saurae).</title>
        <authorList>
            <person name="Vega J.M."/>
            <person name="Podio M."/>
            <person name="Orjuela J."/>
            <person name="Siena L.A."/>
            <person name="Pessino S.C."/>
            <person name="Combes M.C."/>
            <person name="Mariac C."/>
            <person name="Albertini E."/>
            <person name="Pupilli F."/>
            <person name="Ortiz J.P.A."/>
            <person name="Leblanc O."/>
        </authorList>
    </citation>
    <scope>NUCLEOTIDE SEQUENCE [LARGE SCALE GENOMIC DNA]</scope>
    <source>
        <strain evidence="1">R1</strain>
        <tissue evidence="1">Leaf</tissue>
    </source>
</reference>
<keyword evidence="2" id="KW-1185">Reference proteome</keyword>
<accession>A0AAQ3T1G1</accession>
<sequence>MGMRRRAVPCGGGTPERGARFSTACSAALVGFTLHRLPPRPLSACAAVVLGPRNAAAAPRRPRIGFADGGFQLHRRIVKSQQQQA</sequence>